<dbReference type="OrthoDB" id="9943386at2"/>
<dbReference type="Proteomes" id="UP000199488">
    <property type="component" value="Unassembled WGS sequence"/>
</dbReference>
<sequence>MFNAIRVIWKQTLTLTGFIAGVSVFGLLILNTFSMESIIFIKEHWYKVSVSILKIMGMTLCYSIFQYSLGNKKCIVPVSVSFLFFCFKKSVKASIIVLLCIVPGFLIAKFFVDPAGLSTSISLNYINLISIIAGVVSLSYLITIIKQIPLFRKWNTSSWYE</sequence>
<dbReference type="STRING" id="1122204.SAMN05421781_1610"/>
<name>A0A1H2U819_9BACI</name>
<keyword evidence="1" id="KW-1133">Transmembrane helix</keyword>
<feature type="transmembrane region" description="Helical" evidence="1">
    <location>
        <begin position="124"/>
        <end position="145"/>
    </location>
</feature>
<feature type="transmembrane region" description="Helical" evidence="1">
    <location>
        <begin position="93"/>
        <end position="112"/>
    </location>
</feature>
<dbReference type="AlphaFoldDB" id="A0A1H2U819"/>
<keyword evidence="1" id="KW-0812">Transmembrane</keyword>
<proteinExistence type="predicted"/>
<keyword evidence="1" id="KW-0472">Membrane</keyword>
<feature type="transmembrane region" description="Helical" evidence="1">
    <location>
        <begin position="45"/>
        <end position="65"/>
    </location>
</feature>
<feature type="transmembrane region" description="Helical" evidence="1">
    <location>
        <begin position="12"/>
        <end position="33"/>
    </location>
</feature>
<accession>A0A1H2U819</accession>
<keyword evidence="3" id="KW-1185">Reference proteome</keyword>
<dbReference type="RefSeq" id="WP_091613512.1">
    <property type="nucleotide sequence ID" value="NZ_FNNC01000003.1"/>
</dbReference>
<evidence type="ECO:0000256" key="1">
    <source>
        <dbReference type="SAM" id="Phobius"/>
    </source>
</evidence>
<dbReference type="EMBL" id="FNNC01000003">
    <property type="protein sequence ID" value="SDW52306.1"/>
    <property type="molecule type" value="Genomic_DNA"/>
</dbReference>
<evidence type="ECO:0000313" key="3">
    <source>
        <dbReference type="Proteomes" id="UP000199488"/>
    </source>
</evidence>
<protein>
    <submittedName>
        <fullName evidence="2">Uncharacterized protein</fullName>
    </submittedName>
</protein>
<organism evidence="2 3">
    <name type="scientific">Marinococcus luteus</name>
    <dbReference type="NCBI Taxonomy" id="1122204"/>
    <lineage>
        <taxon>Bacteria</taxon>
        <taxon>Bacillati</taxon>
        <taxon>Bacillota</taxon>
        <taxon>Bacilli</taxon>
        <taxon>Bacillales</taxon>
        <taxon>Bacillaceae</taxon>
        <taxon>Marinococcus</taxon>
    </lineage>
</organism>
<reference evidence="2 3" key="1">
    <citation type="submission" date="2016-10" db="EMBL/GenBank/DDBJ databases">
        <authorList>
            <person name="de Groot N.N."/>
        </authorList>
    </citation>
    <scope>NUCLEOTIDE SEQUENCE [LARGE SCALE GENOMIC DNA]</scope>
    <source>
        <strain evidence="2 3">DSM 23126</strain>
    </source>
</reference>
<evidence type="ECO:0000313" key="2">
    <source>
        <dbReference type="EMBL" id="SDW52306.1"/>
    </source>
</evidence>
<gene>
    <name evidence="2" type="ORF">SAMN05421781_1610</name>
</gene>